<evidence type="ECO:0000313" key="2">
    <source>
        <dbReference type="Proteomes" id="UP001143304"/>
    </source>
</evidence>
<keyword evidence="1" id="KW-0489">Methyltransferase</keyword>
<protein>
    <submittedName>
        <fullName evidence="1">Class I SAM-dependent methyltransferase</fullName>
    </submittedName>
</protein>
<dbReference type="RefSeq" id="WP_279249558.1">
    <property type="nucleotide sequence ID" value="NZ_SHNO01000001.1"/>
</dbReference>
<dbReference type="EMBL" id="SHNO01000001">
    <property type="protein sequence ID" value="MCX2977850.1"/>
    <property type="molecule type" value="Genomic_DNA"/>
</dbReference>
<keyword evidence="1" id="KW-0808">Transferase</keyword>
<evidence type="ECO:0000313" key="1">
    <source>
        <dbReference type="EMBL" id="MCX2977850.1"/>
    </source>
</evidence>
<comment type="caution">
    <text evidence="1">The sequence shown here is derived from an EMBL/GenBank/DDBJ whole genome shotgun (WGS) entry which is preliminary data.</text>
</comment>
<gene>
    <name evidence="1" type="ORF">EYC82_10845</name>
</gene>
<accession>A0ABT3T6N8</accession>
<dbReference type="GO" id="GO:0008168">
    <property type="term" value="F:methyltransferase activity"/>
    <property type="evidence" value="ECO:0007669"/>
    <property type="project" value="UniProtKB-KW"/>
</dbReference>
<name>A0ABT3T6N8_9GAMM</name>
<dbReference type="InterPro" id="IPR029063">
    <property type="entry name" value="SAM-dependent_MTases_sf"/>
</dbReference>
<keyword evidence="2" id="KW-1185">Reference proteome</keyword>
<dbReference type="Pfam" id="PF13489">
    <property type="entry name" value="Methyltransf_23"/>
    <property type="match status" value="1"/>
</dbReference>
<dbReference type="SUPFAM" id="SSF53335">
    <property type="entry name" value="S-adenosyl-L-methionine-dependent methyltransferases"/>
    <property type="match status" value="1"/>
</dbReference>
<dbReference type="GO" id="GO:0032259">
    <property type="term" value="P:methylation"/>
    <property type="evidence" value="ECO:0007669"/>
    <property type="project" value="UniProtKB-KW"/>
</dbReference>
<proteinExistence type="predicted"/>
<organism evidence="1 2">
    <name type="scientific">Candidatus Marimicrobium litorale</name>
    <dbReference type="NCBI Taxonomy" id="2518991"/>
    <lineage>
        <taxon>Bacteria</taxon>
        <taxon>Pseudomonadati</taxon>
        <taxon>Pseudomonadota</taxon>
        <taxon>Gammaproteobacteria</taxon>
        <taxon>Cellvibrionales</taxon>
        <taxon>Halieaceae</taxon>
        <taxon>Marimicrobium</taxon>
    </lineage>
</organism>
<reference evidence="1" key="1">
    <citation type="submission" date="2019-02" db="EMBL/GenBank/DDBJ databases">
        <authorList>
            <person name="Li S.-H."/>
        </authorList>
    </citation>
    <scope>NUCLEOTIDE SEQUENCE</scope>
    <source>
        <strain evidence="1">IMCC11814</strain>
    </source>
</reference>
<sequence length="213" mass="24702">MSGEKHCPLCECHDVARYHEDARRDYLRCCNCALVFVPPAFYLDRRAEQAEYDLHQNSINDAGYRQFLSRLATPLLQRLPDAARGLDFGCGNAPALADMLRQAGCHVALYDTFYAPEESVLDARYDFICATEVVEHLHQPGRELQRLWSMLEPEGWMGVMTKLVKSHDAFVSWHYKRDPTHVCFFSEDTWVWWAQEFGVRLERLGADVIMLQR</sequence>
<dbReference type="Gene3D" id="3.40.50.150">
    <property type="entry name" value="Vaccinia Virus protein VP39"/>
    <property type="match status" value="1"/>
</dbReference>
<dbReference type="Proteomes" id="UP001143304">
    <property type="component" value="Unassembled WGS sequence"/>
</dbReference>